<gene>
    <name evidence="1" type="ORF">M670_00347</name>
</gene>
<sequence>MKTVIIIQARMGSTRLPGKIMKALGGSVVLDFVVSRCKLVENVEEVIVATSILSQDDVVEQWCLQNNVSCFRGSEDDVLSRYYECALQYKPVDYVIRVTADCPFVDYELANEVIAEMKEHPADIVLLIGSLPRGLAVEMISFSALEYIFENGHEPRHREHVTYYAYEHPQQFKATILTVSELKKHPELRITLDTEEDYQLCQAVADHFQGDKLVSSQTVVNFLVEHPEIVELNAHIQQKPVI</sequence>
<dbReference type="CDD" id="cd02518">
    <property type="entry name" value="GT2_SpsF"/>
    <property type="match status" value="1"/>
</dbReference>
<protein>
    <submittedName>
        <fullName evidence="1">Spore coat polysaccharide biosynthesis protein F, CMP-KDO synthetase</fullName>
    </submittedName>
</protein>
<dbReference type="InterPro" id="IPR029044">
    <property type="entry name" value="Nucleotide-diphossugar_trans"/>
</dbReference>
<dbReference type="PATRIC" id="fig|1348973.3.peg.335"/>
<dbReference type="OrthoDB" id="9815559at2"/>
<name>A0A072NS70_SCHAZ</name>
<accession>A0A072NS70</accession>
<dbReference type="Gene3D" id="3.90.550.10">
    <property type="entry name" value="Spore Coat Polysaccharide Biosynthesis Protein SpsA, Chain A"/>
    <property type="match status" value="1"/>
</dbReference>
<dbReference type="RefSeq" id="WP_035192718.1">
    <property type="nucleotide sequence ID" value="NZ_JJRY01000001.1"/>
</dbReference>
<evidence type="ECO:0000313" key="2">
    <source>
        <dbReference type="Proteomes" id="UP000027936"/>
    </source>
</evidence>
<dbReference type="EMBL" id="JJRY01000001">
    <property type="protein sequence ID" value="KEF40321.1"/>
    <property type="molecule type" value="Genomic_DNA"/>
</dbReference>
<dbReference type="GO" id="GO:0005829">
    <property type="term" value="C:cytosol"/>
    <property type="evidence" value="ECO:0007669"/>
    <property type="project" value="TreeGrafter"/>
</dbReference>
<proteinExistence type="predicted"/>
<comment type="caution">
    <text evidence="1">The sequence shown here is derived from an EMBL/GenBank/DDBJ whole genome shotgun (WGS) entry which is preliminary data.</text>
</comment>
<dbReference type="Proteomes" id="UP000027936">
    <property type="component" value="Unassembled WGS sequence"/>
</dbReference>
<dbReference type="Pfam" id="PF02348">
    <property type="entry name" value="CTP_transf_3"/>
    <property type="match status" value="1"/>
</dbReference>
<evidence type="ECO:0000313" key="1">
    <source>
        <dbReference type="EMBL" id="KEF40321.1"/>
    </source>
</evidence>
<organism evidence="1 2">
    <name type="scientific">Schinkia azotoformans MEV2011</name>
    <dbReference type="NCBI Taxonomy" id="1348973"/>
    <lineage>
        <taxon>Bacteria</taxon>
        <taxon>Bacillati</taxon>
        <taxon>Bacillota</taxon>
        <taxon>Bacilli</taxon>
        <taxon>Bacillales</taxon>
        <taxon>Bacillaceae</taxon>
        <taxon>Calidifontibacillus/Schinkia group</taxon>
        <taxon>Schinkia</taxon>
    </lineage>
</organism>
<dbReference type="AlphaFoldDB" id="A0A072NS70"/>
<dbReference type="PANTHER" id="PTHR42866:SF1">
    <property type="entry name" value="SPORE COAT POLYSACCHARIDE BIOSYNTHESIS PROTEIN SPSF"/>
    <property type="match status" value="1"/>
</dbReference>
<reference evidence="1 2" key="1">
    <citation type="submission" date="2014-04" db="EMBL/GenBank/DDBJ databases">
        <title>Draft genome sequence of Bacillus azotoformans MEV2011, a (co-) denitrifying strain unable to grow in the presence of oxygen.</title>
        <authorList>
            <person name="Nielsen M."/>
            <person name="Schreiber L."/>
            <person name="Finster K."/>
            <person name="Schramm A."/>
        </authorList>
    </citation>
    <scope>NUCLEOTIDE SEQUENCE [LARGE SCALE GENOMIC DNA]</scope>
    <source>
        <strain evidence="1 2">MEV2011</strain>
    </source>
</reference>
<dbReference type="SUPFAM" id="SSF53448">
    <property type="entry name" value="Nucleotide-diphospho-sugar transferases"/>
    <property type="match status" value="1"/>
</dbReference>
<dbReference type="InterPro" id="IPR003329">
    <property type="entry name" value="Cytidylyl_trans"/>
</dbReference>
<dbReference type="PANTHER" id="PTHR42866">
    <property type="entry name" value="3-DEOXY-MANNO-OCTULOSONATE CYTIDYLYLTRANSFERASE"/>
    <property type="match status" value="1"/>
</dbReference>